<comment type="similarity">
    <text evidence="6">Belongs to the peptidase S26 family. IMP1 subfamily.</text>
</comment>
<keyword evidence="4" id="KW-0496">Mitochondrion</keyword>
<sequence length="132" mass="14892">MVPTIESYGEWIWISKYYRRGRGVQIGDLVSFKSPIVAGEQAVKRVVGLPGDFVLMDTPGKSDTMIQVPEGHCWVAGDNLLYSRDSRTYGPLPMALIKGKVLAKYNFHRYYPSGFTWLDQGLQPAVEDDDFD</sequence>
<evidence type="ECO:0000313" key="8">
    <source>
        <dbReference type="EMBL" id="USW52850.1"/>
    </source>
</evidence>
<evidence type="ECO:0000256" key="1">
    <source>
        <dbReference type="ARBA" id="ARBA00004273"/>
    </source>
</evidence>
<dbReference type="PRINTS" id="PR00727">
    <property type="entry name" value="LEADERPTASE"/>
</dbReference>
<dbReference type="EMBL" id="CP099421">
    <property type="protein sequence ID" value="USW52850.1"/>
    <property type="molecule type" value="Genomic_DNA"/>
</dbReference>
<organism evidence="8 9">
    <name type="scientific">Septoria linicola</name>
    <dbReference type="NCBI Taxonomy" id="215465"/>
    <lineage>
        <taxon>Eukaryota</taxon>
        <taxon>Fungi</taxon>
        <taxon>Dikarya</taxon>
        <taxon>Ascomycota</taxon>
        <taxon>Pezizomycotina</taxon>
        <taxon>Dothideomycetes</taxon>
        <taxon>Dothideomycetidae</taxon>
        <taxon>Mycosphaerellales</taxon>
        <taxon>Mycosphaerellaceae</taxon>
        <taxon>Septoria</taxon>
    </lineage>
</organism>
<evidence type="ECO:0000256" key="2">
    <source>
        <dbReference type="ARBA" id="ARBA00022792"/>
    </source>
</evidence>
<dbReference type="InterPro" id="IPR000223">
    <property type="entry name" value="Pept_S26A_signal_pept_1"/>
</dbReference>
<feature type="domain" description="Peptidase S26" evidence="7">
    <location>
        <begin position="67"/>
        <end position="103"/>
    </location>
</feature>
<dbReference type="PROSITE" id="PS00760">
    <property type="entry name" value="SPASE_I_2"/>
    <property type="match status" value="1"/>
</dbReference>
<protein>
    <submittedName>
        <fullName evidence="8">Peptidase S26A, signal peptidase I, lexA/Signal peptidase-like superfamily</fullName>
    </submittedName>
</protein>
<dbReference type="CDD" id="cd06530">
    <property type="entry name" value="S26_SPase_I"/>
    <property type="match status" value="1"/>
</dbReference>
<reference evidence="8" key="1">
    <citation type="submission" date="2022-06" db="EMBL/GenBank/DDBJ databases">
        <title>Complete genome sequences of two strains of the flax pathogen Septoria linicola.</title>
        <authorList>
            <person name="Lapalu N."/>
            <person name="Simon A."/>
            <person name="Demenou B."/>
            <person name="Paumier D."/>
            <person name="Guillot M.-P."/>
            <person name="Gout L."/>
            <person name="Valade R."/>
        </authorList>
    </citation>
    <scope>NUCLEOTIDE SEQUENCE</scope>
    <source>
        <strain evidence="8">SE15195</strain>
    </source>
</reference>
<dbReference type="InterPro" id="IPR052064">
    <property type="entry name" value="Mito_IMP1_subunit"/>
</dbReference>
<dbReference type="SUPFAM" id="SSF51306">
    <property type="entry name" value="LexA/Signal peptidase"/>
    <property type="match status" value="1"/>
</dbReference>
<keyword evidence="9" id="KW-1185">Reference proteome</keyword>
<evidence type="ECO:0000256" key="6">
    <source>
        <dbReference type="ARBA" id="ARBA00038445"/>
    </source>
</evidence>
<keyword evidence="2" id="KW-0999">Mitochondrion inner membrane</keyword>
<dbReference type="GO" id="GO:0004252">
    <property type="term" value="F:serine-type endopeptidase activity"/>
    <property type="evidence" value="ECO:0007669"/>
    <property type="project" value="InterPro"/>
</dbReference>
<dbReference type="InterPro" id="IPR019533">
    <property type="entry name" value="Peptidase_S26"/>
</dbReference>
<dbReference type="Pfam" id="PF10502">
    <property type="entry name" value="Peptidase_S26"/>
    <property type="match status" value="2"/>
</dbReference>
<feature type="domain" description="Peptidase S26" evidence="7">
    <location>
        <begin position="1"/>
        <end position="56"/>
    </location>
</feature>
<dbReference type="Proteomes" id="UP001056384">
    <property type="component" value="Chromosome 4"/>
</dbReference>
<dbReference type="Gene3D" id="2.10.109.10">
    <property type="entry name" value="Umud Fragment, subunit A"/>
    <property type="match status" value="2"/>
</dbReference>
<keyword evidence="3" id="KW-0378">Hydrolase</keyword>
<evidence type="ECO:0000256" key="5">
    <source>
        <dbReference type="ARBA" id="ARBA00023136"/>
    </source>
</evidence>
<keyword evidence="5" id="KW-0472">Membrane</keyword>
<evidence type="ECO:0000313" key="9">
    <source>
        <dbReference type="Proteomes" id="UP001056384"/>
    </source>
</evidence>
<evidence type="ECO:0000259" key="7">
    <source>
        <dbReference type="Pfam" id="PF10502"/>
    </source>
</evidence>
<dbReference type="GO" id="GO:0006465">
    <property type="term" value="P:signal peptide processing"/>
    <property type="evidence" value="ECO:0007669"/>
    <property type="project" value="InterPro"/>
</dbReference>
<evidence type="ECO:0000256" key="3">
    <source>
        <dbReference type="ARBA" id="ARBA00022801"/>
    </source>
</evidence>
<dbReference type="PANTHER" id="PTHR12383:SF16">
    <property type="entry name" value="MITOCHONDRIAL INNER MEMBRANE PROTEASE SUBUNIT 1"/>
    <property type="match status" value="1"/>
</dbReference>
<dbReference type="InterPro" id="IPR036286">
    <property type="entry name" value="LexA/Signal_pep-like_sf"/>
</dbReference>
<dbReference type="InterPro" id="IPR019757">
    <property type="entry name" value="Pept_S26A_signal_pept_1_Lys-AS"/>
</dbReference>
<evidence type="ECO:0000256" key="4">
    <source>
        <dbReference type="ARBA" id="ARBA00023128"/>
    </source>
</evidence>
<proteinExistence type="inferred from homology"/>
<accession>A0A9Q9APT2</accession>
<gene>
    <name evidence="8" type="ORF">Slin15195_G061690</name>
</gene>
<dbReference type="AlphaFoldDB" id="A0A9Q9APT2"/>
<dbReference type="PANTHER" id="PTHR12383">
    <property type="entry name" value="PROTEASE FAMILY S26 MITOCHONDRIAL INNER MEMBRANE PROTEASE-RELATED"/>
    <property type="match status" value="1"/>
</dbReference>
<name>A0A9Q9APT2_9PEZI</name>
<comment type="subcellular location">
    <subcellularLocation>
        <location evidence="1">Mitochondrion inner membrane</location>
    </subcellularLocation>
</comment>
<dbReference type="GO" id="GO:0006627">
    <property type="term" value="P:protein processing involved in protein targeting to mitochondrion"/>
    <property type="evidence" value="ECO:0007669"/>
    <property type="project" value="TreeGrafter"/>
</dbReference>
<dbReference type="GO" id="GO:0042720">
    <property type="term" value="C:mitochondrial inner membrane peptidase complex"/>
    <property type="evidence" value="ECO:0007669"/>
    <property type="project" value="TreeGrafter"/>
</dbReference>